<dbReference type="InterPro" id="IPR035513">
    <property type="entry name" value="Invertase/methylesterase_inhib"/>
</dbReference>
<feature type="chain" id="PRO_5043527044" description="Pectinesterase inhibitor domain-containing protein" evidence="4">
    <location>
        <begin position="23"/>
        <end position="175"/>
    </location>
</feature>
<dbReference type="Gene3D" id="1.20.140.40">
    <property type="entry name" value="Invertase/pectin methylesterase inhibitor family protein"/>
    <property type="match status" value="1"/>
</dbReference>
<feature type="signal peptide" evidence="4">
    <location>
        <begin position="1"/>
        <end position="22"/>
    </location>
</feature>
<evidence type="ECO:0000313" key="6">
    <source>
        <dbReference type="EMBL" id="CAH2038485.1"/>
    </source>
</evidence>
<evidence type="ECO:0000256" key="2">
    <source>
        <dbReference type="ARBA" id="ARBA00023157"/>
    </source>
</evidence>
<evidence type="ECO:0000256" key="3">
    <source>
        <dbReference type="ARBA" id="ARBA00038471"/>
    </source>
</evidence>
<dbReference type="NCBIfam" id="TIGR01614">
    <property type="entry name" value="PME_inhib"/>
    <property type="match status" value="1"/>
</dbReference>
<protein>
    <recommendedName>
        <fullName evidence="5">Pectinesterase inhibitor domain-containing protein</fullName>
    </recommendedName>
</protein>
<dbReference type="EMBL" id="OU466857">
    <property type="protein sequence ID" value="CAH2038485.1"/>
    <property type="molecule type" value="Genomic_DNA"/>
</dbReference>
<evidence type="ECO:0000256" key="1">
    <source>
        <dbReference type="ARBA" id="ARBA00022729"/>
    </source>
</evidence>
<accession>A0AAU9RDB5</accession>
<evidence type="ECO:0000256" key="4">
    <source>
        <dbReference type="SAM" id="SignalP"/>
    </source>
</evidence>
<dbReference type="SUPFAM" id="SSF101148">
    <property type="entry name" value="Plant invertase/pectin methylesterase inhibitor"/>
    <property type="match status" value="1"/>
</dbReference>
<dbReference type="GO" id="GO:0004857">
    <property type="term" value="F:enzyme inhibitor activity"/>
    <property type="evidence" value="ECO:0007669"/>
    <property type="project" value="InterPro"/>
</dbReference>
<dbReference type="PANTHER" id="PTHR36710">
    <property type="entry name" value="PECTINESTERASE INHIBITOR-LIKE"/>
    <property type="match status" value="1"/>
</dbReference>
<dbReference type="PANTHER" id="PTHR36710:SF3">
    <property type="entry name" value="PLANT INVERTASE_PECTIN METHYLESTERASE INHIBITOR SUPERFAMILY PROTEIN"/>
    <property type="match status" value="1"/>
</dbReference>
<dbReference type="Pfam" id="PF04043">
    <property type="entry name" value="PMEI"/>
    <property type="match status" value="1"/>
</dbReference>
<dbReference type="InterPro" id="IPR006501">
    <property type="entry name" value="Pectinesterase_inhib_dom"/>
</dbReference>
<proteinExistence type="inferred from homology"/>
<dbReference type="SMART" id="SM00856">
    <property type="entry name" value="PMEI"/>
    <property type="match status" value="1"/>
</dbReference>
<keyword evidence="7" id="KW-1185">Reference proteome</keyword>
<dbReference type="Proteomes" id="UP000836841">
    <property type="component" value="Chromosome 1"/>
</dbReference>
<keyword evidence="2" id="KW-1015">Disulfide bond</keyword>
<feature type="domain" description="Pectinesterase inhibitor" evidence="5">
    <location>
        <begin position="27"/>
        <end position="163"/>
    </location>
</feature>
<gene>
    <name evidence="6" type="ORF">TAV2_LOCUS1598</name>
</gene>
<name>A0AAU9RDB5_THLAR</name>
<keyword evidence="1 4" id="KW-0732">Signal</keyword>
<dbReference type="InterPro" id="IPR052421">
    <property type="entry name" value="PCW_Enzyme_Inhibitor"/>
</dbReference>
<comment type="similarity">
    <text evidence="3">Belongs to the PMEI family.</text>
</comment>
<dbReference type="AlphaFoldDB" id="A0AAU9RDB5"/>
<organism evidence="6 7">
    <name type="scientific">Thlaspi arvense</name>
    <name type="common">Field penny-cress</name>
    <dbReference type="NCBI Taxonomy" id="13288"/>
    <lineage>
        <taxon>Eukaryota</taxon>
        <taxon>Viridiplantae</taxon>
        <taxon>Streptophyta</taxon>
        <taxon>Embryophyta</taxon>
        <taxon>Tracheophyta</taxon>
        <taxon>Spermatophyta</taxon>
        <taxon>Magnoliopsida</taxon>
        <taxon>eudicotyledons</taxon>
        <taxon>Gunneridae</taxon>
        <taxon>Pentapetalae</taxon>
        <taxon>rosids</taxon>
        <taxon>malvids</taxon>
        <taxon>Brassicales</taxon>
        <taxon>Brassicaceae</taxon>
        <taxon>Thlaspideae</taxon>
        <taxon>Thlaspi</taxon>
    </lineage>
</organism>
<sequence length="175" mass="19470">MKMYRILLIFLATVLFCSVAEALLDGNSEQTVNVICKQTIDTTFCRSVFAKKLNTPSPSKKDLLNVTVAEAQRFSANTYFFISTLLRDAGDEKPRLQMCAEAYAIVNTAFTNAVSFFNQGIYNKILKLKDDVSTGVSICKTDFSVSGYKINPMIKKNREALVFTAMENIIGQMAS</sequence>
<evidence type="ECO:0000313" key="7">
    <source>
        <dbReference type="Proteomes" id="UP000836841"/>
    </source>
</evidence>
<reference evidence="6 7" key="1">
    <citation type="submission" date="2022-03" db="EMBL/GenBank/DDBJ databases">
        <authorList>
            <person name="Nunn A."/>
            <person name="Chopra R."/>
            <person name="Nunn A."/>
            <person name="Contreras Garrido A."/>
        </authorList>
    </citation>
    <scope>NUCLEOTIDE SEQUENCE [LARGE SCALE GENOMIC DNA]</scope>
</reference>
<evidence type="ECO:0000259" key="5">
    <source>
        <dbReference type="SMART" id="SM00856"/>
    </source>
</evidence>